<dbReference type="EMBL" id="CP038908">
    <property type="protein sequence ID" value="QGO06097.1"/>
    <property type="molecule type" value="Genomic_DNA"/>
</dbReference>
<name>A0A9Q6LJQ3_PISSA</name>
<protein>
    <submittedName>
        <fullName evidence="1">Type III effector pipB2</fullName>
    </submittedName>
</protein>
<organism evidence="1 2">
    <name type="scientific">Piscirickettsia salmonis</name>
    <dbReference type="NCBI Taxonomy" id="1238"/>
    <lineage>
        <taxon>Bacteria</taxon>
        <taxon>Pseudomonadati</taxon>
        <taxon>Pseudomonadota</taxon>
        <taxon>Gammaproteobacteria</taxon>
        <taxon>Thiotrichales</taxon>
        <taxon>Piscirickettsiaceae</taxon>
        <taxon>Piscirickettsia</taxon>
    </lineage>
</organism>
<dbReference type="Gene3D" id="2.160.20.80">
    <property type="entry name" value="E3 ubiquitin-protein ligase SopA"/>
    <property type="match status" value="1"/>
</dbReference>
<proteinExistence type="predicted"/>
<dbReference type="SUPFAM" id="SSF141571">
    <property type="entry name" value="Pentapeptide repeat-like"/>
    <property type="match status" value="1"/>
</dbReference>
<evidence type="ECO:0000313" key="1">
    <source>
        <dbReference type="EMBL" id="QGO06097.1"/>
    </source>
</evidence>
<dbReference type="AlphaFoldDB" id="A0A9Q6LJQ3"/>
<gene>
    <name evidence="1" type="primary">pipB2_5</name>
    <name evidence="1" type="ORF">Psal009_01999</name>
</gene>
<reference evidence="1 2" key="1">
    <citation type="submission" date="2019-04" db="EMBL/GenBank/DDBJ databases">
        <title>Complete genome sequencing of Piscirickettsia salmonis strain Psal-009.</title>
        <authorList>
            <person name="Schober I."/>
            <person name="Bunk B."/>
            <person name="Sproer C."/>
            <person name="Carril G.P."/>
            <person name="Riedel T."/>
            <person name="Flores-Herrera P.A."/>
            <person name="Nourdin-Galindo G."/>
            <person name="Marshall S.H."/>
            <person name="Overmann J."/>
        </authorList>
    </citation>
    <scope>NUCLEOTIDE SEQUENCE [LARGE SCALE GENOMIC DNA]</scope>
    <source>
        <strain evidence="1 2">Psal-009</strain>
    </source>
</reference>
<dbReference type="InterPro" id="IPR051082">
    <property type="entry name" value="Pentapeptide-BTB/POZ_domain"/>
</dbReference>
<dbReference type="InterPro" id="IPR001646">
    <property type="entry name" value="5peptide_repeat"/>
</dbReference>
<dbReference type="Pfam" id="PF00805">
    <property type="entry name" value="Pentapeptide"/>
    <property type="match status" value="3"/>
</dbReference>
<sequence length="285" mass="31744">MVRTREEVVREIERARNSLGSAARINLTGWNLESVNLSGLNLSGARLCGAKLCFANLSGSYLKQIGLSGADLSGANLSAADLHQARLIGANLEQVNFNYTNLYKADLSDVVSFHRAEFDHTILIDARLGRADLRQTNVSDAVFRLADLSYELRSFIMGRPQPNVPLIVGDSYTTFQAAQFPDGFSPRFRSIRGFESLAAMPLRESLEKLSMFSAVDVNTVFPLPRFFAGLSEEQQAEFIKKRELITCCGISHDEIITPVTIGKEKQHYDCKNFALRHLKCNTTLY</sequence>
<evidence type="ECO:0000313" key="2">
    <source>
        <dbReference type="Proteomes" id="UP000422232"/>
    </source>
</evidence>
<dbReference type="PANTHER" id="PTHR14136:SF17">
    <property type="entry name" value="BTB_POZ DOMAIN-CONTAINING PROTEIN KCTD9"/>
    <property type="match status" value="1"/>
</dbReference>
<dbReference type="PANTHER" id="PTHR14136">
    <property type="entry name" value="BTB_POZ DOMAIN-CONTAINING PROTEIN KCTD9"/>
    <property type="match status" value="1"/>
</dbReference>
<accession>A0A9Q6LJQ3</accession>
<dbReference type="RefSeq" id="WP_054300373.1">
    <property type="nucleotide sequence ID" value="NZ_CP012413.1"/>
</dbReference>
<keyword evidence="2" id="KW-1185">Reference proteome</keyword>
<dbReference type="Proteomes" id="UP000422232">
    <property type="component" value="Chromosome"/>
</dbReference>